<dbReference type="Proteomes" id="UP001172386">
    <property type="component" value="Unassembled WGS sequence"/>
</dbReference>
<comment type="caution">
    <text evidence="1">The sequence shown here is derived from an EMBL/GenBank/DDBJ whole genome shotgun (WGS) entry which is preliminary data.</text>
</comment>
<protein>
    <submittedName>
        <fullName evidence="1">Uncharacterized protein</fullName>
    </submittedName>
</protein>
<organism evidence="1 2">
    <name type="scientific">Neophaeococcomyces mojaviensis</name>
    <dbReference type="NCBI Taxonomy" id="3383035"/>
    <lineage>
        <taxon>Eukaryota</taxon>
        <taxon>Fungi</taxon>
        <taxon>Dikarya</taxon>
        <taxon>Ascomycota</taxon>
        <taxon>Pezizomycotina</taxon>
        <taxon>Eurotiomycetes</taxon>
        <taxon>Chaetothyriomycetidae</taxon>
        <taxon>Chaetothyriales</taxon>
        <taxon>Chaetothyriales incertae sedis</taxon>
        <taxon>Neophaeococcomyces</taxon>
    </lineage>
</organism>
<reference evidence="1" key="1">
    <citation type="submission" date="2022-10" db="EMBL/GenBank/DDBJ databases">
        <title>Culturing micro-colonial fungi from biological soil crusts in the Mojave desert and describing Neophaeococcomyces mojavensis, and introducing the new genera and species Taxawa tesnikishii.</title>
        <authorList>
            <person name="Kurbessoian T."/>
            <person name="Stajich J.E."/>
        </authorList>
    </citation>
    <scope>NUCLEOTIDE SEQUENCE</scope>
    <source>
        <strain evidence="1">JES_112</strain>
    </source>
</reference>
<name>A0ACC3ABR4_9EURO</name>
<gene>
    <name evidence="1" type="ORF">H2198_003622</name>
</gene>
<evidence type="ECO:0000313" key="2">
    <source>
        <dbReference type="Proteomes" id="UP001172386"/>
    </source>
</evidence>
<dbReference type="EMBL" id="JAPDRQ010000049">
    <property type="protein sequence ID" value="KAJ9658604.1"/>
    <property type="molecule type" value="Genomic_DNA"/>
</dbReference>
<keyword evidence="2" id="KW-1185">Reference proteome</keyword>
<accession>A0ACC3ABR4</accession>
<proteinExistence type="predicted"/>
<evidence type="ECO:0000313" key="1">
    <source>
        <dbReference type="EMBL" id="KAJ9658604.1"/>
    </source>
</evidence>
<sequence length="310" mass="34736">MPLQTHYTISSETGLSSVTSLIVGSTSAVIIDPPFLVPDAKSVVEFVKSKTSNPVVGVFVTHHHPDHYFSANPILEAFPTARFLAHPYVRAGIDREYAEKVIYWPNVFGKENVPANPAKPEVYNYSFFILPGDEASPVCLLGPVQGDSIDHTLFWLPTERTIITGDAVYARSTHAWVEEIETPQILDAWRLTLKLIESLNPQNIIPGHIEQGWTPNAKEDMAHMHKYLDLFESKITRPSQEGGKKPGVDDLFKTFKEAFPQCEKNLDFFLGKMSNAFGEGGEVWEENRMHDVKSRQKGVLEGFLLEAKAK</sequence>